<dbReference type="Gramene" id="KXG20936">
    <property type="protein sequence ID" value="KXG20936"/>
    <property type="gene ID" value="SORBI_3010G273000"/>
</dbReference>
<proteinExistence type="predicted"/>
<evidence type="ECO:0008006" key="5">
    <source>
        <dbReference type="Google" id="ProtNLM"/>
    </source>
</evidence>
<dbReference type="ExpressionAtlas" id="A0A194YLW1">
    <property type="expression patterns" value="baseline and differential"/>
</dbReference>
<dbReference type="EMBL" id="CM000769">
    <property type="protein sequence ID" value="KXG20936.1"/>
    <property type="molecule type" value="Genomic_DNA"/>
</dbReference>
<dbReference type="InterPro" id="IPR057135">
    <property type="entry name" value="At4g27190-like_LRR"/>
</dbReference>
<dbReference type="PANTHER" id="PTHR33463">
    <property type="entry name" value="NB-ARC DOMAIN-CONTAINING PROTEIN-RELATED"/>
    <property type="match status" value="1"/>
</dbReference>
<name>A0A194YLW1_SORBI</name>
<dbReference type="InterPro" id="IPR032675">
    <property type="entry name" value="LRR_dom_sf"/>
</dbReference>
<feature type="domain" description="Disease resistance protein At4g27190-like leucine-rich repeats" evidence="2">
    <location>
        <begin position="1012"/>
        <end position="1118"/>
    </location>
</feature>
<protein>
    <recommendedName>
        <fullName evidence="5">NB-ARC domain-containing protein</fullName>
    </recommendedName>
</protein>
<feature type="domain" description="Retrovirus-related Pol polyprotein from transposon TNT 1-94-like beta-barrel" evidence="1">
    <location>
        <begin position="18"/>
        <end position="71"/>
    </location>
</feature>
<evidence type="ECO:0000259" key="1">
    <source>
        <dbReference type="Pfam" id="PF22936"/>
    </source>
</evidence>
<accession>A0A194YLW1</accession>
<dbReference type="Pfam" id="PF22936">
    <property type="entry name" value="Pol_BBD"/>
    <property type="match status" value="1"/>
</dbReference>
<dbReference type="SUPFAM" id="SSF52058">
    <property type="entry name" value="L domain-like"/>
    <property type="match status" value="2"/>
</dbReference>
<reference evidence="3 4" key="1">
    <citation type="journal article" date="2009" name="Nature">
        <title>The Sorghum bicolor genome and the diversification of grasses.</title>
        <authorList>
            <person name="Paterson A.H."/>
            <person name="Bowers J.E."/>
            <person name="Bruggmann R."/>
            <person name="Dubchak I."/>
            <person name="Grimwood J."/>
            <person name="Gundlach H."/>
            <person name="Haberer G."/>
            <person name="Hellsten U."/>
            <person name="Mitros T."/>
            <person name="Poliakov A."/>
            <person name="Schmutz J."/>
            <person name="Spannagl M."/>
            <person name="Tang H."/>
            <person name="Wang X."/>
            <person name="Wicker T."/>
            <person name="Bharti A.K."/>
            <person name="Chapman J."/>
            <person name="Feltus F.A."/>
            <person name="Gowik U."/>
            <person name="Grigoriev I.V."/>
            <person name="Lyons E."/>
            <person name="Maher C.A."/>
            <person name="Martis M."/>
            <person name="Narechania A."/>
            <person name="Otillar R.P."/>
            <person name="Penning B.W."/>
            <person name="Salamov A.A."/>
            <person name="Wang Y."/>
            <person name="Zhang L."/>
            <person name="Carpita N.C."/>
            <person name="Freeling M."/>
            <person name="Gingle A.R."/>
            <person name="Hash C.T."/>
            <person name="Keller B."/>
            <person name="Klein P."/>
            <person name="Kresovich S."/>
            <person name="McCann M.C."/>
            <person name="Ming R."/>
            <person name="Peterson D.G."/>
            <person name="Mehboob-ur-Rahman"/>
            <person name="Ware D."/>
            <person name="Westhoff P."/>
            <person name="Mayer K.F."/>
            <person name="Messing J."/>
            <person name="Rokhsar D.S."/>
        </authorList>
    </citation>
    <scope>NUCLEOTIDE SEQUENCE [LARGE SCALE GENOMIC DNA]</scope>
    <source>
        <strain evidence="4">cv. BTx623</strain>
    </source>
</reference>
<evidence type="ECO:0000313" key="3">
    <source>
        <dbReference type="EMBL" id="KXG20936.1"/>
    </source>
</evidence>
<evidence type="ECO:0000313" key="4">
    <source>
        <dbReference type="Proteomes" id="UP000000768"/>
    </source>
</evidence>
<keyword evidence="4" id="KW-1185">Reference proteome</keyword>
<sequence length="1189" mass="133564">MSHVFLGNRSSGDKIDGWCLDTDATHHMTVQREFFFELDSDVQGLVKFEDASTMEIKGIGSVVFTANTGEHRIALIADNIDDAAEKIIHLLEGADNQTTEVMYFHGWGGWGASAVLKAVVKKLRSPSRLPDTGTKRDMGKIIHVDASQWQSKRALQKVIAKELELPPQVLELFHQHDEKDDFDGVGQSDRAVIPYVKAVIMNELIARRFLVVLHNGSGSYIDLWEAGVPVIGQLSRRVLWTSRGRFWHHAKDGHGLGWLLNDVESAKWSDAAISVFPSAVNVEDIATFQVLRHALYAEAKEVAKYTGLPEPDMSPKVVIECILYMAVSNNDHISWESHASNYWVCDGIIQDGGRSAWEIGDALQRNMILDFCSECAEVIRVALSGEQQRFINHWVSVTNQESTQVQVPSQATSFFWTAATPSTVDQNRTRVLEASMFEHSDRSSSLRVIHLSHCTFSFSSPPFVSCSNLRFLLLDHCKDQDAHDRGGEEKEYHHRSNCSQQGNVACFRNVWVLELSYTDWYWLLSKDMLGLMVHLRELNVKGFGNRSMNHLYRCSGAGSNRCRLIKLRVVADDSNKALENDDVDDGTHGKRNQQVFPPVVASSFFPDLSSWHILKTVILDGCSNLEQIDCNALPLSLESFTLISSVTASSKIKRICFQGCAKLKSLLLRGLFDSLVELDMSGTAIRTLDLSATQAWGLKQLFLLGCEKLCLILWPKEKNREIYLEILCIDTTTTTYAAWDRKEGKSNKQEATASDGSSISIGSSSGMVCGMDRTIIDLDSYISIRDPMLFRSLESLRHEKWLHVEISSTGPGRKGTSQGINTSGGCGTAAVNVHKPGGSLYADVIIISTSNGSNSEADDANRDVFEALVMRTKWLWGCPPIPEDSDWAHLYISIQDETQTELLLQGGTATSTRQLVNRATTLPALVTMDARTLHLHDSLSITCLPGPATADWYELEWCRLERCPNLEGVVFNAPQPDVDNIFRYLQTFWASQLPKARYVWDWSTTSLFLPGSLSFEGLVFLHLDYCPRLVHVLPLYTSNSNGCCKLETLEIVCCGDLREVFPSDSKSQQHEQTREFPRLKRIHLYELPKLQRICGHYKMLAPRLETMKVRGCWGLKRLPAAVRDEAELSEEESSEDITPLSTVDLDCEKDWWDNLEWDGEEAGHHPSQYKPTYSSAYYKKNQLRASVLR</sequence>
<dbReference type="Proteomes" id="UP000000768">
    <property type="component" value="Chromosome 10"/>
</dbReference>
<dbReference type="InterPro" id="IPR054722">
    <property type="entry name" value="PolX-like_BBD"/>
</dbReference>
<reference evidence="4" key="2">
    <citation type="journal article" date="2018" name="Plant J.">
        <title>The Sorghum bicolor reference genome: improved assembly, gene annotations, a transcriptome atlas, and signatures of genome organization.</title>
        <authorList>
            <person name="McCormick R.F."/>
            <person name="Truong S.K."/>
            <person name="Sreedasyam A."/>
            <person name="Jenkins J."/>
            <person name="Shu S."/>
            <person name="Sims D."/>
            <person name="Kennedy M."/>
            <person name="Amirebrahimi M."/>
            <person name="Weers B.D."/>
            <person name="McKinley B."/>
            <person name="Mattison A."/>
            <person name="Morishige D.T."/>
            <person name="Grimwood J."/>
            <person name="Schmutz J."/>
            <person name="Mullet J.E."/>
        </authorList>
    </citation>
    <scope>NUCLEOTIDE SEQUENCE [LARGE SCALE GENOMIC DNA]</scope>
    <source>
        <strain evidence="4">cv. BTx623</strain>
    </source>
</reference>
<evidence type="ECO:0000259" key="2">
    <source>
        <dbReference type="Pfam" id="PF23247"/>
    </source>
</evidence>
<dbReference type="AlphaFoldDB" id="A0A194YLW1"/>
<dbReference type="PANTHER" id="PTHR33463:SF209">
    <property type="entry name" value="DISEASE RESISTANCE PROTEIN RPS2-LIKE"/>
    <property type="match status" value="1"/>
</dbReference>
<dbReference type="Pfam" id="PF23247">
    <property type="entry name" value="LRR_RPS2"/>
    <property type="match status" value="1"/>
</dbReference>
<dbReference type="InterPro" id="IPR050905">
    <property type="entry name" value="Plant_NBS-LRR"/>
</dbReference>
<dbReference type="FunCoup" id="A0A194YLW1">
    <property type="interactions" value="67"/>
</dbReference>
<dbReference type="OMA" id="ERNIYFY"/>
<dbReference type="Gene3D" id="3.80.10.10">
    <property type="entry name" value="Ribonuclease Inhibitor"/>
    <property type="match status" value="2"/>
</dbReference>
<dbReference type="InParanoid" id="A0A194YLW1"/>
<organism evidence="3 4">
    <name type="scientific">Sorghum bicolor</name>
    <name type="common">Sorghum</name>
    <name type="synonym">Sorghum vulgare</name>
    <dbReference type="NCBI Taxonomy" id="4558"/>
    <lineage>
        <taxon>Eukaryota</taxon>
        <taxon>Viridiplantae</taxon>
        <taxon>Streptophyta</taxon>
        <taxon>Embryophyta</taxon>
        <taxon>Tracheophyta</taxon>
        <taxon>Spermatophyta</taxon>
        <taxon>Magnoliopsida</taxon>
        <taxon>Liliopsida</taxon>
        <taxon>Poales</taxon>
        <taxon>Poaceae</taxon>
        <taxon>PACMAD clade</taxon>
        <taxon>Panicoideae</taxon>
        <taxon>Andropogonodae</taxon>
        <taxon>Andropogoneae</taxon>
        <taxon>Sorghinae</taxon>
        <taxon>Sorghum</taxon>
    </lineage>
</organism>
<gene>
    <name evidence="3" type="ORF">SORBI_3010G273000</name>
</gene>